<evidence type="ECO:0000313" key="2">
    <source>
        <dbReference type="EMBL" id="CBN79481.1"/>
    </source>
</evidence>
<keyword evidence="1" id="KW-0472">Membrane</keyword>
<protein>
    <submittedName>
        <fullName evidence="2">Uncharacterized protein</fullName>
    </submittedName>
</protein>
<dbReference type="Proteomes" id="UP000002630">
    <property type="component" value="Unassembled WGS sequence"/>
</dbReference>
<evidence type="ECO:0000313" key="3">
    <source>
        <dbReference type="Proteomes" id="UP000002630"/>
    </source>
</evidence>
<keyword evidence="1" id="KW-1133">Transmembrane helix</keyword>
<dbReference type="InParanoid" id="D8LJE8"/>
<feature type="transmembrane region" description="Helical" evidence="1">
    <location>
        <begin position="256"/>
        <end position="277"/>
    </location>
</feature>
<dbReference type="EMBL" id="FN649760">
    <property type="protein sequence ID" value="CBN79481.1"/>
    <property type="molecule type" value="Genomic_DNA"/>
</dbReference>
<dbReference type="Pfam" id="PF11833">
    <property type="entry name" value="CPP1-like"/>
    <property type="match status" value="1"/>
</dbReference>
<dbReference type="OrthoDB" id="2014563at2759"/>
<gene>
    <name evidence="2" type="ORF">Esi_0254_0007</name>
</gene>
<sequence>MSPQRACRLLATFMGTAGMASAFLGTPVALSSAASRPTVASSSVRARGRCAPGAVSVSMGLVDAVPDKLKNVFASKPKPTSRRGRTEGAELYRTLGVTPDADYLEVMEACDRLKVKYASDRKQVIRVDKAKDGILSLRLNQAVKGNIKTNEEAQNMDSYLTAKEAYIKQRDSPWQRPTWAKGWVKVPDKVHGKRCATRHGLMALFVLAFPSAGMGVKLIGGMTTFGMTMNRDGPELKRDDNGQVAEVRLPSKLSSAMSFLAVIGSIFVGSAVGGTFSQYIGNRILIRDTWMDLSVAVFPGDGVGVRHNMAGPLFRAFCRQKAGQAGRRWWRLI</sequence>
<dbReference type="AlphaFoldDB" id="D8LJE8"/>
<organism evidence="2 3">
    <name type="scientific">Ectocarpus siliculosus</name>
    <name type="common">Brown alga</name>
    <name type="synonym">Conferva siliculosa</name>
    <dbReference type="NCBI Taxonomy" id="2880"/>
    <lineage>
        <taxon>Eukaryota</taxon>
        <taxon>Sar</taxon>
        <taxon>Stramenopiles</taxon>
        <taxon>Ochrophyta</taxon>
        <taxon>PX clade</taxon>
        <taxon>Phaeophyceae</taxon>
        <taxon>Ectocarpales</taxon>
        <taxon>Ectocarpaceae</taxon>
        <taxon>Ectocarpus</taxon>
    </lineage>
</organism>
<dbReference type="InterPro" id="IPR021788">
    <property type="entry name" value="CPP1-like"/>
</dbReference>
<accession>D8LJE8</accession>
<reference evidence="2 3" key="1">
    <citation type="journal article" date="2010" name="Nature">
        <title>The Ectocarpus genome and the independent evolution of multicellularity in brown algae.</title>
        <authorList>
            <person name="Cock J.M."/>
            <person name="Sterck L."/>
            <person name="Rouze P."/>
            <person name="Scornet D."/>
            <person name="Allen A.E."/>
            <person name="Amoutzias G."/>
            <person name="Anthouard V."/>
            <person name="Artiguenave F."/>
            <person name="Aury J.M."/>
            <person name="Badger J.H."/>
            <person name="Beszteri B."/>
            <person name="Billiau K."/>
            <person name="Bonnet E."/>
            <person name="Bothwell J.H."/>
            <person name="Bowler C."/>
            <person name="Boyen C."/>
            <person name="Brownlee C."/>
            <person name="Carrano C.J."/>
            <person name="Charrier B."/>
            <person name="Cho G.Y."/>
            <person name="Coelho S.M."/>
            <person name="Collen J."/>
            <person name="Corre E."/>
            <person name="Da Silva C."/>
            <person name="Delage L."/>
            <person name="Delaroque N."/>
            <person name="Dittami S.M."/>
            <person name="Doulbeau S."/>
            <person name="Elias M."/>
            <person name="Farnham G."/>
            <person name="Gachon C.M."/>
            <person name="Gschloessl B."/>
            <person name="Heesch S."/>
            <person name="Jabbari K."/>
            <person name="Jubin C."/>
            <person name="Kawai H."/>
            <person name="Kimura K."/>
            <person name="Kloareg B."/>
            <person name="Kupper F.C."/>
            <person name="Lang D."/>
            <person name="Le Bail A."/>
            <person name="Leblanc C."/>
            <person name="Lerouge P."/>
            <person name="Lohr M."/>
            <person name="Lopez P.J."/>
            <person name="Martens C."/>
            <person name="Maumus F."/>
            <person name="Michel G."/>
            <person name="Miranda-Saavedra D."/>
            <person name="Morales J."/>
            <person name="Moreau H."/>
            <person name="Motomura T."/>
            <person name="Nagasato C."/>
            <person name="Napoli C.A."/>
            <person name="Nelson D.R."/>
            <person name="Nyvall-Collen P."/>
            <person name="Peters A.F."/>
            <person name="Pommier C."/>
            <person name="Potin P."/>
            <person name="Poulain J."/>
            <person name="Quesneville H."/>
            <person name="Read B."/>
            <person name="Rensing S.A."/>
            <person name="Ritter A."/>
            <person name="Rousvoal S."/>
            <person name="Samanta M."/>
            <person name="Samson G."/>
            <person name="Schroeder D.C."/>
            <person name="Segurens B."/>
            <person name="Strittmatter M."/>
            <person name="Tonon T."/>
            <person name="Tregear J.W."/>
            <person name="Valentin K."/>
            <person name="von Dassow P."/>
            <person name="Yamagishi T."/>
            <person name="Van de Peer Y."/>
            <person name="Wincker P."/>
        </authorList>
    </citation>
    <scope>NUCLEOTIDE SEQUENCE [LARGE SCALE GENOMIC DNA]</scope>
    <source>
        <strain evidence="3">Ec32 / CCAP1310/4</strain>
    </source>
</reference>
<dbReference type="eggNOG" id="ENOG502SDV7">
    <property type="taxonomic scope" value="Eukaryota"/>
</dbReference>
<name>D8LJE8_ECTSI</name>
<keyword evidence="3" id="KW-1185">Reference proteome</keyword>
<evidence type="ECO:0000256" key="1">
    <source>
        <dbReference type="SAM" id="Phobius"/>
    </source>
</evidence>
<proteinExistence type="predicted"/>
<keyword evidence="1" id="KW-0812">Transmembrane</keyword>